<feature type="transmembrane region" description="Helical" evidence="6">
    <location>
        <begin position="75"/>
        <end position="95"/>
    </location>
</feature>
<sequence>MEIRVLKNFLFLTIAGTINAIGVTMFLAPMNLYDSGISGTSILFSQITPRFYSLSLFLIILNIPLFLYGLKKKGMVFTFSAIYSVCIYSLVAFLINDVLPIDVSFASPLAGQDLLLCAMFGGLISGIGSGMAIRNGGAMDGIEVLSVIFAKKLGVTVGMFIMIYNLILYIICGIILDNWILPLYSIVAYTVAVKAVDFLVEGIDRSKAAMIIIDIEYTKNICSALSKEFEDGITILDGKGFYSGDRKEIIYMVLNRFQITRMKEIVHNIDRNAYITITEIADVF</sequence>
<proteinExistence type="predicted"/>
<feature type="transmembrane region" description="Helical" evidence="6">
    <location>
        <begin position="9"/>
        <end position="30"/>
    </location>
</feature>
<dbReference type="InterPro" id="IPR051461">
    <property type="entry name" value="UPF0750_membrane"/>
</dbReference>
<dbReference type="PANTHER" id="PTHR33545">
    <property type="entry name" value="UPF0750 MEMBRANE PROTEIN YITT-RELATED"/>
    <property type="match status" value="1"/>
</dbReference>
<feature type="transmembrane region" description="Helical" evidence="6">
    <location>
        <begin position="115"/>
        <end position="133"/>
    </location>
</feature>
<evidence type="ECO:0000313" key="9">
    <source>
        <dbReference type="Proteomes" id="UP000524462"/>
    </source>
</evidence>
<comment type="caution">
    <text evidence="8">The sequence shown here is derived from an EMBL/GenBank/DDBJ whole genome shotgun (WGS) entry which is preliminary data.</text>
</comment>
<organism evidence="8 9">
    <name type="scientific">Streptococcus porcinus</name>
    <dbReference type="NCBI Taxonomy" id="1340"/>
    <lineage>
        <taxon>Bacteria</taxon>
        <taxon>Bacillati</taxon>
        <taxon>Bacillota</taxon>
        <taxon>Bacilli</taxon>
        <taxon>Lactobacillales</taxon>
        <taxon>Streptococcaceae</taxon>
        <taxon>Streptococcus</taxon>
    </lineage>
</organism>
<feature type="transmembrane region" description="Helical" evidence="6">
    <location>
        <begin position="153"/>
        <end position="176"/>
    </location>
</feature>
<dbReference type="PIRSF" id="PIRSF006483">
    <property type="entry name" value="Membrane_protein_YitT"/>
    <property type="match status" value="1"/>
</dbReference>
<dbReference type="InterPro" id="IPR019264">
    <property type="entry name" value="DUF2179"/>
</dbReference>
<dbReference type="InterPro" id="IPR003740">
    <property type="entry name" value="YitT"/>
</dbReference>
<gene>
    <name evidence="8" type="ORF">H1B29_09105</name>
</gene>
<dbReference type="GO" id="GO:0005886">
    <property type="term" value="C:plasma membrane"/>
    <property type="evidence" value="ECO:0007669"/>
    <property type="project" value="UniProtKB-SubCell"/>
</dbReference>
<feature type="domain" description="DUF2179" evidence="7">
    <location>
        <begin position="232"/>
        <end position="284"/>
    </location>
</feature>
<evidence type="ECO:0000256" key="5">
    <source>
        <dbReference type="ARBA" id="ARBA00023136"/>
    </source>
</evidence>
<name>A0A7V9WT83_STRPO</name>
<keyword evidence="5 6" id="KW-0472">Membrane</keyword>
<evidence type="ECO:0000259" key="7">
    <source>
        <dbReference type="Pfam" id="PF10035"/>
    </source>
</evidence>
<dbReference type="RefSeq" id="WP_181460544.1">
    <property type="nucleotide sequence ID" value="NZ_JACEGE010000025.1"/>
</dbReference>
<dbReference type="Pfam" id="PF02588">
    <property type="entry name" value="YitT_membrane"/>
    <property type="match status" value="1"/>
</dbReference>
<dbReference type="AlphaFoldDB" id="A0A7V9WT83"/>
<feature type="transmembrane region" description="Helical" evidence="6">
    <location>
        <begin position="182"/>
        <end position="200"/>
    </location>
</feature>
<evidence type="ECO:0000256" key="1">
    <source>
        <dbReference type="ARBA" id="ARBA00004651"/>
    </source>
</evidence>
<dbReference type="Pfam" id="PF10035">
    <property type="entry name" value="DUF2179"/>
    <property type="match status" value="1"/>
</dbReference>
<dbReference type="PANTHER" id="PTHR33545:SF3">
    <property type="entry name" value="UPF0750 MEMBRANE PROTEIN YQFU"/>
    <property type="match status" value="1"/>
</dbReference>
<protein>
    <submittedName>
        <fullName evidence="8">YitT family protein</fullName>
    </submittedName>
</protein>
<evidence type="ECO:0000256" key="2">
    <source>
        <dbReference type="ARBA" id="ARBA00022475"/>
    </source>
</evidence>
<comment type="subcellular location">
    <subcellularLocation>
        <location evidence="1">Cell membrane</location>
        <topology evidence="1">Multi-pass membrane protein</topology>
    </subcellularLocation>
</comment>
<evidence type="ECO:0000256" key="6">
    <source>
        <dbReference type="SAM" id="Phobius"/>
    </source>
</evidence>
<evidence type="ECO:0000313" key="8">
    <source>
        <dbReference type="EMBL" id="MBA2796633.1"/>
    </source>
</evidence>
<dbReference type="InterPro" id="IPR015867">
    <property type="entry name" value="N-reg_PII/ATP_PRibTrfase_C"/>
</dbReference>
<feature type="transmembrane region" description="Helical" evidence="6">
    <location>
        <begin position="50"/>
        <end position="68"/>
    </location>
</feature>
<dbReference type="Gene3D" id="3.30.70.120">
    <property type="match status" value="1"/>
</dbReference>
<evidence type="ECO:0000256" key="3">
    <source>
        <dbReference type="ARBA" id="ARBA00022692"/>
    </source>
</evidence>
<dbReference type="Proteomes" id="UP000524462">
    <property type="component" value="Unassembled WGS sequence"/>
</dbReference>
<evidence type="ECO:0000256" key="4">
    <source>
        <dbReference type="ARBA" id="ARBA00022989"/>
    </source>
</evidence>
<accession>A0A7V9WT83</accession>
<keyword evidence="4 6" id="KW-1133">Transmembrane helix</keyword>
<reference evidence="8 9" key="1">
    <citation type="submission" date="2020-07" db="EMBL/GenBank/DDBJ databases">
        <title>Molecular and genomic characterization of Streptococcus porcinus isolated from diseased swine in Brazil.</title>
        <authorList>
            <person name="Moreno L.Z."/>
            <person name="Matajira C.E.C."/>
            <person name="Poor A.P."/>
            <person name="Dutra M.C."/>
            <person name="Moreno A.M."/>
        </authorList>
    </citation>
    <scope>NUCLEOTIDE SEQUENCE [LARGE SCALE GENOMIC DNA]</scope>
    <source>
        <strain evidence="8 9">SP0816-2</strain>
    </source>
</reference>
<keyword evidence="2" id="KW-1003">Cell membrane</keyword>
<dbReference type="CDD" id="cd16380">
    <property type="entry name" value="YitT_C"/>
    <property type="match status" value="1"/>
</dbReference>
<dbReference type="EMBL" id="JACEGE010000025">
    <property type="protein sequence ID" value="MBA2796633.1"/>
    <property type="molecule type" value="Genomic_DNA"/>
</dbReference>
<keyword evidence="3 6" id="KW-0812">Transmembrane</keyword>